<dbReference type="InterPro" id="IPR008971">
    <property type="entry name" value="HSP40/DnaJ_pept-bd"/>
</dbReference>
<gene>
    <name evidence="2" type="ORF">AWB68_06622</name>
</gene>
<dbReference type="GO" id="GO:0006457">
    <property type="term" value="P:protein folding"/>
    <property type="evidence" value="ECO:0007669"/>
    <property type="project" value="InterPro"/>
</dbReference>
<dbReference type="Gene3D" id="2.60.260.20">
    <property type="entry name" value="Urease metallochaperone UreE, N-terminal domain"/>
    <property type="match status" value="1"/>
</dbReference>
<evidence type="ECO:0000313" key="3">
    <source>
        <dbReference type="Proteomes" id="UP000054770"/>
    </source>
</evidence>
<protein>
    <submittedName>
        <fullName evidence="2">Chaperone protein DnaJ</fullName>
    </submittedName>
</protein>
<dbReference type="GO" id="GO:0051082">
    <property type="term" value="F:unfolded protein binding"/>
    <property type="evidence" value="ECO:0007669"/>
    <property type="project" value="InterPro"/>
</dbReference>
<dbReference type="EMBL" id="FCON02000124">
    <property type="protein sequence ID" value="SAL82700.1"/>
    <property type="molecule type" value="Genomic_DNA"/>
</dbReference>
<accession>A0A158KQ32</accession>
<dbReference type="InterPro" id="IPR002939">
    <property type="entry name" value="DnaJ_C"/>
</dbReference>
<dbReference type="Pfam" id="PF01556">
    <property type="entry name" value="DnaJ_C"/>
    <property type="match status" value="1"/>
</dbReference>
<dbReference type="AlphaFoldDB" id="A0A158KQ32"/>
<evidence type="ECO:0000313" key="2">
    <source>
        <dbReference type="EMBL" id="SAL82700.1"/>
    </source>
</evidence>
<evidence type="ECO:0000259" key="1">
    <source>
        <dbReference type="Pfam" id="PF01556"/>
    </source>
</evidence>
<comment type="caution">
    <text evidence="2">The sequence shown here is derived from an EMBL/GenBank/DDBJ whole genome shotgun (WGS) entry which is preliminary data.</text>
</comment>
<dbReference type="SUPFAM" id="SSF49493">
    <property type="entry name" value="HSP40/DnaJ peptide-binding domain"/>
    <property type="match status" value="1"/>
</dbReference>
<sequence>MCAHCEGSRTEMRIDILRFTLAAGQPIGSVVVLPWQGIPAPFGGLPGDAVLHFDLEPHPEFEVDALTLIRDFVIDRRTAESGGAVWTKLLGRDAAVWVPARTAEEDIIVLPRQGLYALDGSRGDIALRVTFDARKQRR</sequence>
<proteinExistence type="predicted"/>
<organism evidence="2 3">
    <name type="scientific">Caballeronia choica</name>
    <dbReference type="NCBI Taxonomy" id="326476"/>
    <lineage>
        <taxon>Bacteria</taxon>
        <taxon>Pseudomonadati</taxon>
        <taxon>Pseudomonadota</taxon>
        <taxon>Betaproteobacteria</taxon>
        <taxon>Burkholderiales</taxon>
        <taxon>Burkholderiaceae</taxon>
        <taxon>Caballeronia</taxon>
    </lineage>
</organism>
<reference evidence="2" key="1">
    <citation type="submission" date="2016-01" db="EMBL/GenBank/DDBJ databases">
        <authorList>
            <person name="Peeters C."/>
        </authorList>
    </citation>
    <scope>NUCLEOTIDE SEQUENCE [LARGE SCALE GENOMIC DNA]</scope>
    <source>
        <strain evidence="2">LMG 22940</strain>
    </source>
</reference>
<dbReference type="Proteomes" id="UP000054770">
    <property type="component" value="Unassembled WGS sequence"/>
</dbReference>
<keyword evidence="3" id="KW-1185">Reference proteome</keyword>
<name>A0A158KQ32_9BURK</name>
<feature type="domain" description="Chaperone DnaJ C-terminal" evidence="1">
    <location>
        <begin position="16"/>
        <end position="130"/>
    </location>
</feature>